<dbReference type="OrthoDB" id="6270329at2759"/>
<dbReference type="InterPro" id="IPR013320">
    <property type="entry name" value="ConA-like_dom_sf"/>
</dbReference>
<evidence type="ECO:0000313" key="2">
    <source>
        <dbReference type="Proteomes" id="UP000001554"/>
    </source>
</evidence>
<evidence type="ECO:0000313" key="5">
    <source>
        <dbReference type="RefSeq" id="XP_035686474.1"/>
    </source>
</evidence>
<dbReference type="RefSeq" id="XP_035686474.1">
    <property type="nucleotide sequence ID" value="XM_035830581.1"/>
</dbReference>
<dbReference type="PROSITE" id="PS50188">
    <property type="entry name" value="B302_SPRY"/>
    <property type="match status" value="1"/>
</dbReference>
<dbReference type="PRINTS" id="PR01407">
    <property type="entry name" value="BUTYPHLNCDUF"/>
</dbReference>
<dbReference type="SMART" id="SM00449">
    <property type="entry name" value="SPRY"/>
    <property type="match status" value="1"/>
</dbReference>
<dbReference type="PANTHER" id="PTHR24099:SF16">
    <property type="entry name" value="E3 UBIQUITIN-PROTEIN LIGASE MIDLINE-1-LIKE ISOFORM X1"/>
    <property type="match status" value="1"/>
</dbReference>
<reference evidence="3 4" key="2">
    <citation type="submission" date="2025-04" db="UniProtKB">
        <authorList>
            <consortium name="RefSeq"/>
        </authorList>
    </citation>
    <scope>IDENTIFICATION</scope>
    <source>
        <strain evidence="3 4">S238N-H82</strain>
        <tissue evidence="3 4">Testes</tissue>
    </source>
</reference>
<dbReference type="InterPro" id="IPR003879">
    <property type="entry name" value="Butyrophylin_SPRY"/>
</dbReference>
<dbReference type="AlphaFoldDB" id="A0A9J7LQP8"/>
<dbReference type="Gene3D" id="2.60.120.920">
    <property type="match status" value="1"/>
</dbReference>
<dbReference type="InterPro" id="IPR050617">
    <property type="entry name" value="E3_ligase_FN3/SPRY"/>
</dbReference>
<dbReference type="InterPro" id="IPR003877">
    <property type="entry name" value="SPRY_dom"/>
</dbReference>
<evidence type="ECO:0000313" key="4">
    <source>
        <dbReference type="RefSeq" id="XP_035686473.1"/>
    </source>
</evidence>
<reference evidence="2" key="1">
    <citation type="journal article" date="2020" name="Nat. Ecol. Evol.">
        <title>Deeply conserved synteny resolves early events in vertebrate evolution.</title>
        <authorList>
            <person name="Simakov O."/>
            <person name="Marletaz F."/>
            <person name="Yue J.X."/>
            <person name="O'Connell B."/>
            <person name="Jenkins J."/>
            <person name="Brandt A."/>
            <person name="Calef R."/>
            <person name="Tung C.H."/>
            <person name="Huang T.K."/>
            <person name="Schmutz J."/>
            <person name="Satoh N."/>
            <person name="Yu J.K."/>
            <person name="Putnam N.H."/>
            <person name="Green R.E."/>
            <person name="Rokhsar D.S."/>
        </authorList>
    </citation>
    <scope>NUCLEOTIDE SEQUENCE [LARGE SCALE GENOMIC DNA]</scope>
    <source>
        <strain evidence="2">S238N-H82</strain>
    </source>
</reference>
<dbReference type="OMA" id="WIPSILH"/>
<dbReference type="InterPro" id="IPR043136">
    <property type="entry name" value="B30.2/SPRY_sf"/>
</dbReference>
<sequence length="219" mass="24575">MQYLQIEPQMQRSASSSGPLCGLPEVVSCSVNKMRGNFQFQFDPHSAGSYLHLSKNNTKVTKGKMQKCNSLPDLITAKSKTHSRNAYTILGNRAISEGKHYWEIQTGDGSFTIGFAYRTVRRDKDIGWTKKSWGLEKQKWIPLKPHDSIFKALAQGEQTEVHISTCPERIGVHLDYDLGSVTFTDPATKEVIHTFNVKFEEPVVPAFSLYKGSLSICSD</sequence>
<dbReference type="GeneID" id="118422804"/>
<dbReference type="InterPro" id="IPR001870">
    <property type="entry name" value="B30.2/SPRY"/>
</dbReference>
<accession>A0A9J7LQP8</accession>
<evidence type="ECO:0000313" key="3">
    <source>
        <dbReference type="RefSeq" id="XP_035686472.1"/>
    </source>
</evidence>
<dbReference type="Pfam" id="PF00622">
    <property type="entry name" value="SPRY"/>
    <property type="match status" value="1"/>
</dbReference>
<organism evidence="2 5">
    <name type="scientific">Branchiostoma floridae</name>
    <name type="common">Florida lancelet</name>
    <name type="synonym">Amphioxus</name>
    <dbReference type="NCBI Taxonomy" id="7739"/>
    <lineage>
        <taxon>Eukaryota</taxon>
        <taxon>Metazoa</taxon>
        <taxon>Chordata</taxon>
        <taxon>Cephalochordata</taxon>
        <taxon>Leptocardii</taxon>
        <taxon>Amphioxiformes</taxon>
        <taxon>Branchiostomatidae</taxon>
        <taxon>Branchiostoma</taxon>
    </lineage>
</organism>
<gene>
    <name evidence="3 4 5" type="primary">LOC118422804</name>
</gene>
<evidence type="ECO:0000259" key="1">
    <source>
        <dbReference type="PROSITE" id="PS50188"/>
    </source>
</evidence>
<protein>
    <submittedName>
        <fullName evidence="3 4">FSD1-like protein</fullName>
    </submittedName>
</protein>
<dbReference type="KEGG" id="bfo:118422804"/>
<dbReference type="PANTHER" id="PTHR24099">
    <property type="entry name" value="E3 UBIQUITIN-PROTEIN LIGASE TRIM36-RELATED"/>
    <property type="match status" value="1"/>
</dbReference>
<dbReference type="SUPFAM" id="SSF49899">
    <property type="entry name" value="Concanavalin A-like lectins/glucanases"/>
    <property type="match status" value="1"/>
</dbReference>
<feature type="domain" description="B30.2/SPRY" evidence="1">
    <location>
        <begin position="19"/>
        <end position="219"/>
    </location>
</feature>
<name>A0A9J7LQP8_BRAFL</name>
<dbReference type="RefSeq" id="XP_035686473.1">
    <property type="nucleotide sequence ID" value="XM_035830580.1"/>
</dbReference>
<dbReference type="RefSeq" id="XP_035686472.1">
    <property type="nucleotide sequence ID" value="XM_035830579.1"/>
</dbReference>
<proteinExistence type="predicted"/>
<keyword evidence="2" id="KW-1185">Reference proteome</keyword>
<dbReference type="Proteomes" id="UP000001554">
    <property type="component" value="Chromosome 9"/>
</dbReference>